<dbReference type="Proteomes" id="UP000015531">
    <property type="component" value="Unassembled WGS sequence"/>
</dbReference>
<evidence type="ECO:0000256" key="1">
    <source>
        <dbReference type="ARBA" id="ARBA00009437"/>
    </source>
</evidence>
<proteinExistence type="inferred from homology"/>
<evidence type="ECO:0000313" key="6">
    <source>
        <dbReference type="EMBL" id="EQB11810.1"/>
    </source>
</evidence>
<evidence type="ECO:0000256" key="2">
    <source>
        <dbReference type="ARBA" id="ARBA00023015"/>
    </source>
</evidence>
<evidence type="ECO:0000259" key="5">
    <source>
        <dbReference type="PROSITE" id="PS50931"/>
    </source>
</evidence>
<keyword evidence="3" id="KW-0238">DNA-binding</keyword>
<dbReference type="eggNOG" id="COG0583">
    <property type="taxonomic scope" value="Bacteria"/>
</dbReference>
<dbReference type="Pfam" id="PF03466">
    <property type="entry name" value="LysR_substrate"/>
    <property type="match status" value="1"/>
</dbReference>
<accession>T0IJB7</accession>
<dbReference type="OrthoDB" id="5297263at2"/>
<dbReference type="InterPro" id="IPR036390">
    <property type="entry name" value="WH_DNA-bd_sf"/>
</dbReference>
<gene>
    <name evidence="6" type="ORF">RLDS_22030</name>
</gene>
<dbReference type="GO" id="GO:0003700">
    <property type="term" value="F:DNA-binding transcription factor activity"/>
    <property type="evidence" value="ECO:0007669"/>
    <property type="project" value="InterPro"/>
</dbReference>
<comment type="similarity">
    <text evidence="1">Belongs to the LysR transcriptional regulatory family.</text>
</comment>
<feature type="domain" description="HTH lysR-type" evidence="5">
    <location>
        <begin position="5"/>
        <end position="62"/>
    </location>
</feature>
<sequence>MVTRIDPGQLLTFLAIYEAGGFNRASSTLHKSQPALTRTVHRLEDMSQTKVFTRNVNGVELTTDGKMLLAHARVIRASLKEAERGLARLMEGRPVQIIIGTAPVHPLNIFANAVSDLMAERPEMDVRLLSQSESGLLSSLRDGDINFAVLPMPGPQQVAEFHIQPVFENRVAIFCRPDHPLAQNENPTIDDLSSAGWILGPSGSVLRDRLEALFASEGRQPPDIVLEVEDQRIRRMLLVESPYLSVFARHNVVELVQSKQLVEIPFSFAQAPRPVVALALKENEHMENFVRHLRRHYEKSMFP</sequence>
<comment type="caution">
    <text evidence="6">The sequence shown here is derived from an EMBL/GenBank/DDBJ whole genome shotgun (WGS) entry which is preliminary data.</text>
</comment>
<keyword evidence="4" id="KW-0804">Transcription</keyword>
<dbReference type="InterPro" id="IPR036388">
    <property type="entry name" value="WH-like_DNA-bd_sf"/>
</dbReference>
<dbReference type="RefSeq" id="WP_021227875.1">
    <property type="nucleotide sequence ID" value="NZ_ATDP01000106.1"/>
</dbReference>
<dbReference type="GO" id="GO:0000976">
    <property type="term" value="F:transcription cis-regulatory region binding"/>
    <property type="evidence" value="ECO:0007669"/>
    <property type="project" value="TreeGrafter"/>
</dbReference>
<evidence type="ECO:0000256" key="3">
    <source>
        <dbReference type="ARBA" id="ARBA00023125"/>
    </source>
</evidence>
<protein>
    <recommendedName>
        <fullName evidence="5">HTH lysR-type domain-containing protein</fullName>
    </recommendedName>
</protein>
<dbReference type="PROSITE" id="PS50931">
    <property type="entry name" value="HTH_LYSR"/>
    <property type="match status" value="1"/>
</dbReference>
<dbReference type="Gene3D" id="1.10.10.10">
    <property type="entry name" value="Winged helix-like DNA-binding domain superfamily/Winged helix DNA-binding domain"/>
    <property type="match status" value="1"/>
</dbReference>
<dbReference type="SUPFAM" id="SSF46785">
    <property type="entry name" value="Winged helix' DNA-binding domain"/>
    <property type="match status" value="1"/>
</dbReference>
<dbReference type="EMBL" id="ATDP01000106">
    <property type="protein sequence ID" value="EQB11810.1"/>
    <property type="molecule type" value="Genomic_DNA"/>
</dbReference>
<reference evidence="6 7" key="1">
    <citation type="journal article" date="2013" name="Genome Announc.">
        <title>Draft Genome Sequence of Sphingobium lactosutens Strain DS20T, Isolated from a Hexachlorocyclohexane Dumpsite.</title>
        <authorList>
            <person name="Kumar R."/>
            <person name="Dwivedi V."/>
            <person name="Negi V."/>
            <person name="Khurana J.P."/>
            <person name="Lal R."/>
        </authorList>
    </citation>
    <scope>NUCLEOTIDE SEQUENCE [LARGE SCALE GENOMIC DNA]</scope>
    <source>
        <strain evidence="6 7">DS20</strain>
    </source>
</reference>
<organism evidence="6 7">
    <name type="scientific">Sphingobium lactosutens DS20</name>
    <dbReference type="NCBI Taxonomy" id="1331060"/>
    <lineage>
        <taxon>Bacteria</taxon>
        <taxon>Pseudomonadati</taxon>
        <taxon>Pseudomonadota</taxon>
        <taxon>Alphaproteobacteria</taxon>
        <taxon>Sphingomonadales</taxon>
        <taxon>Sphingomonadaceae</taxon>
        <taxon>Sphingobium</taxon>
    </lineage>
</organism>
<name>T0IJB7_9SPHN</name>
<keyword evidence="2" id="KW-0805">Transcription regulation</keyword>
<dbReference type="Pfam" id="PF00126">
    <property type="entry name" value="HTH_1"/>
    <property type="match status" value="1"/>
</dbReference>
<dbReference type="SUPFAM" id="SSF53850">
    <property type="entry name" value="Periplasmic binding protein-like II"/>
    <property type="match status" value="1"/>
</dbReference>
<keyword evidence="7" id="KW-1185">Reference proteome</keyword>
<dbReference type="PANTHER" id="PTHR30126:SF40">
    <property type="entry name" value="HTH-TYPE TRANSCRIPTIONAL REGULATOR GLTR"/>
    <property type="match status" value="1"/>
</dbReference>
<evidence type="ECO:0000313" key="7">
    <source>
        <dbReference type="Proteomes" id="UP000015531"/>
    </source>
</evidence>
<dbReference type="PANTHER" id="PTHR30126">
    <property type="entry name" value="HTH-TYPE TRANSCRIPTIONAL REGULATOR"/>
    <property type="match status" value="1"/>
</dbReference>
<dbReference type="PRINTS" id="PR00039">
    <property type="entry name" value="HTHLYSR"/>
</dbReference>
<dbReference type="InterPro" id="IPR000847">
    <property type="entry name" value="LysR_HTH_N"/>
</dbReference>
<dbReference type="AlphaFoldDB" id="T0IJB7"/>
<dbReference type="InterPro" id="IPR005119">
    <property type="entry name" value="LysR_subst-bd"/>
</dbReference>
<dbReference type="PATRIC" id="fig|1331060.3.peg.4260"/>
<evidence type="ECO:0000256" key="4">
    <source>
        <dbReference type="ARBA" id="ARBA00023163"/>
    </source>
</evidence>
<dbReference type="Gene3D" id="3.40.190.290">
    <property type="match status" value="1"/>
</dbReference>